<comment type="caution">
    <text evidence="1">The sequence shown here is derived from an EMBL/GenBank/DDBJ whole genome shotgun (WGS) entry which is preliminary data.</text>
</comment>
<dbReference type="EMBL" id="WNYA01022864">
    <property type="protein sequence ID" value="KAG8538236.1"/>
    <property type="molecule type" value="Genomic_DNA"/>
</dbReference>
<gene>
    <name evidence="1" type="ORF">GDO81_023061</name>
</gene>
<accession>A0AAV6YW91</accession>
<organism evidence="1 2">
    <name type="scientific">Engystomops pustulosus</name>
    <name type="common">Tungara frog</name>
    <name type="synonym">Physalaemus pustulosus</name>
    <dbReference type="NCBI Taxonomy" id="76066"/>
    <lineage>
        <taxon>Eukaryota</taxon>
        <taxon>Metazoa</taxon>
        <taxon>Chordata</taxon>
        <taxon>Craniata</taxon>
        <taxon>Vertebrata</taxon>
        <taxon>Euteleostomi</taxon>
        <taxon>Amphibia</taxon>
        <taxon>Batrachia</taxon>
        <taxon>Anura</taxon>
        <taxon>Neobatrachia</taxon>
        <taxon>Hyloidea</taxon>
        <taxon>Leptodactylidae</taxon>
        <taxon>Leiuperinae</taxon>
        <taxon>Engystomops</taxon>
    </lineage>
</organism>
<protein>
    <submittedName>
        <fullName evidence="1">Uncharacterized protein</fullName>
    </submittedName>
</protein>
<keyword evidence="2" id="KW-1185">Reference proteome</keyword>
<reference evidence="1" key="1">
    <citation type="thesis" date="2020" institute="ProQuest LLC" country="789 East Eisenhower Parkway, Ann Arbor, MI, USA">
        <title>Comparative Genomics and Chromosome Evolution.</title>
        <authorList>
            <person name="Mudd A.B."/>
        </authorList>
    </citation>
    <scope>NUCLEOTIDE SEQUENCE</scope>
    <source>
        <strain evidence="1">237g6f4</strain>
        <tissue evidence="1">Blood</tissue>
    </source>
</reference>
<sequence length="88" mass="10088">MPQQSFCFNRETQELMRNFCSLMHLPYITFCVNQQQQQWGLQQLLPRVILTDAPTSTGCRSPAHLPCSLLCYLADSTLHGSYYLDSEA</sequence>
<evidence type="ECO:0000313" key="1">
    <source>
        <dbReference type="EMBL" id="KAG8538236.1"/>
    </source>
</evidence>
<proteinExistence type="predicted"/>
<dbReference type="AlphaFoldDB" id="A0AAV6YW91"/>
<evidence type="ECO:0000313" key="2">
    <source>
        <dbReference type="Proteomes" id="UP000824782"/>
    </source>
</evidence>
<dbReference type="Proteomes" id="UP000824782">
    <property type="component" value="Unassembled WGS sequence"/>
</dbReference>
<name>A0AAV6YW91_ENGPU</name>